<proteinExistence type="inferred from homology"/>
<feature type="transmembrane region" description="Helical" evidence="8">
    <location>
        <begin position="280"/>
        <end position="303"/>
    </location>
</feature>
<feature type="transmembrane region" description="Helical" evidence="8">
    <location>
        <begin position="206"/>
        <end position="232"/>
    </location>
</feature>
<feature type="transmembrane region" description="Helical" evidence="8">
    <location>
        <begin position="238"/>
        <end position="268"/>
    </location>
</feature>
<comment type="subcellular location">
    <subcellularLocation>
        <location evidence="1">Cell membrane</location>
        <topology evidence="1">Multi-pass membrane protein</topology>
    </subcellularLocation>
</comment>
<accession>A0A060R9W5</accession>
<keyword evidence="5 8" id="KW-0812">Transmembrane</keyword>
<feature type="transmembrane region" description="Helical" evidence="8">
    <location>
        <begin position="151"/>
        <end position="173"/>
    </location>
</feature>
<organism evidence="9 10">
    <name type="scientific">Mucinivorans hirudinis</name>
    <dbReference type="NCBI Taxonomy" id="1433126"/>
    <lineage>
        <taxon>Bacteria</taxon>
        <taxon>Pseudomonadati</taxon>
        <taxon>Bacteroidota</taxon>
        <taxon>Bacteroidia</taxon>
        <taxon>Bacteroidales</taxon>
        <taxon>Rikenellaceae</taxon>
        <taxon>Mucinivorans</taxon>
    </lineage>
</organism>
<dbReference type="AlphaFoldDB" id="A0A060R9W5"/>
<evidence type="ECO:0000256" key="8">
    <source>
        <dbReference type="SAM" id="Phobius"/>
    </source>
</evidence>
<comment type="similarity">
    <text evidence="2">Belongs to the autoinducer-2 exporter (AI-2E) (TC 2.A.86) family.</text>
</comment>
<keyword evidence="10" id="KW-1185">Reference proteome</keyword>
<feature type="transmembrane region" description="Helical" evidence="8">
    <location>
        <begin position="20"/>
        <end position="40"/>
    </location>
</feature>
<dbReference type="PATRIC" id="fig|1433126.3.peg.2326"/>
<dbReference type="PANTHER" id="PTHR21716:SF53">
    <property type="entry name" value="PERMEASE PERM-RELATED"/>
    <property type="match status" value="1"/>
</dbReference>
<protein>
    <submittedName>
        <fullName evidence="9">Permease</fullName>
    </submittedName>
</protein>
<evidence type="ECO:0000256" key="1">
    <source>
        <dbReference type="ARBA" id="ARBA00004651"/>
    </source>
</evidence>
<dbReference type="Proteomes" id="UP000027616">
    <property type="component" value="Chromosome I"/>
</dbReference>
<dbReference type="STRING" id="1433126.BN938_2350"/>
<dbReference type="GO" id="GO:0005886">
    <property type="term" value="C:plasma membrane"/>
    <property type="evidence" value="ECO:0007669"/>
    <property type="project" value="UniProtKB-SubCell"/>
</dbReference>
<dbReference type="EMBL" id="HG934468">
    <property type="protein sequence ID" value="CDN32421.1"/>
    <property type="molecule type" value="Genomic_DNA"/>
</dbReference>
<dbReference type="PANTHER" id="PTHR21716">
    <property type="entry name" value="TRANSMEMBRANE PROTEIN"/>
    <property type="match status" value="1"/>
</dbReference>
<dbReference type="OrthoDB" id="9793390at2"/>
<dbReference type="eggNOG" id="COG0628">
    <property type="taxonomic scope" value="Bacteria"/>
</dbReference>
<reference evidence="9 10" key="1">
    <citation type="journal article" date="2015" name="Genome Announc.">
        <title>Complete Genome Sequence of the Novel Leech Symbiont Mucinivorans hirudinis M3T.</title>
        <authorList>
            <person name="Nelson M.C."/>
            <person name="Bomar L."/>
            <person name="Graf J."/>
        </authorList>
    </citation>
    <scope>NUCLEOTIDE SEQUENCE [LARGE SCALE GENOMIC DNA]</scope>
    <source>
        <strain evidence="10">M3</strain>
    </source>
</reference>
<dbReference type="HOGENOM" id="CLU_031275_8_2_10"/>
<evidence type="ECO:0000256" key="2">
    <source>
        <dbReference type="ARBA" id="ARBA00009773"/>
    </source>
</evidence>
<keyword evidence="6 8" id="KW-1133">Transmembrane helix</keyword>
<evidence type="ECO:0000256" key="4">
    <source>
        <dbReference type="ARBA" id="ARBA00022475"/>
    </source>
</evidence>
<sequence length="362" mass="40099">MNAIYKWLAAASGLLLVGFLVWYFHTIVFYVLIAAVISLIGKPIVRGIRKLNILGKQIPMWIAAMVALLGVGMVFMSLGWFLVPILVEKVKVLSSFNPEHFGVILKETIKSIDDGINNMIPSVDFSISDALAAQIRPLFSSGIISNTINSLTLFVVDFIMAIFSVCFIAFFFLKDENLFVEGVVMLFPKKYGDNIRRSLNSITNLLIRYFIGICIESAIKLTVVAVALYFIGLDWNTALIIGAITAVLNVIPYIGPIIGGLFAFAIVTFSPPMGTELATLYWQIGLVLLIFQLIDNIILQPYIYSSSVKAEPLEIFIVILMAGYIAGVLGMLLAIPAYTVLRVIAKEFFNKFSLVQRLTEKM</sequence>
<keyword evidence="7 8" id="KW-0472">Membrane</keyword>
<gene>
    <name evidence="9" type="ORF">BN938_2350</name>
</gene>
<evidence type="ECO:0000256" key="6">
    <source>
        <dbReference type="ARBA" id="ARBA00022989"/>
    </source>
</evidence>
<dbReference type="InterPro" id="IPR002549">
    <property type="entry name" value="AI-2E-like"/>
</dbReference>
<feature type="transmembrane region" description="Helical" evidence="8">
    <location>
        <begin position="61"/>
        <end position="87"/>
    </location>
</feature>
<dbReference type="Pfam" id="PF01594">
    <property type="entry name" value="AI-2E_transport"/>
    <property type="match status" value="1"/>
</dbReference>
<feature type="transmembrane region" description="Helical" evidence="8">
    <location>
        <begin position="315"/>
        <end position="341"/>
    </location>
</feature>
<dbReference type="KEGG" id="rbc:BN938_2350"/>
<evidence type="ECO:0000256" key="7">
    <source>
        <dbReference type="ARBA" id="ARBA00023136"/>
    </source>
</evidence>
<evidence type="ECO:0000313" key="9">
    <source>
        <dbReference type="EMBL" id="CDN32421.1"/>
    </source>
</evidence>
<evidence type="ECO:0000313" key="10">
    <source>
        <dbReference type="Proteomes" id="UP000027616"/>
    </source>
</evidence>
<name>A0A060R9W5_9BACT</name>
<keyword evidence="4" id="KW-1003">Cell membrane</keyword>
<evidence type="ECO:0000256" key="5">
    <source>
        <dbReference type="ARBA" id="ARBA00022692"/>
    </source>
</evidence>
<keyword evidence="3" id="KW-0813">Transport</keyword>
<evidence type="ECO:0000256" key="3">
    <source>
        <dbReference type="ARBA" id="ARBA00022448"/>
    </source>
</evidence>